<sequence length="171" mass="19985">MNMAYILAVCEYSVPHFSQFRISRTKKNHDSISQFDLDETINITHMSHMCLETCFSFACIMSLCLPILSEDHPGNSTLETAKYVQLSPEHHNKDYILTSYTPTKTLLYIQKLAINNTSEERIIRVLLHKYLVIMSDYTYLYLISISSRLHSYLMSFKDLPILFYPQFLPIL</sequence>
<dbReference type="Proteomes" id="UP000000599">
    <property type="component" value="Chromosome D"/>
</dbReference>
<proteinExistence type="predicted"/>
<organism evidence="1 2">
    <name type="scientific">Debaryomyces hansenii (strain ATCC 36239 / CBS 767 / BCRC 21394 / JCM 1990 / NBRC 0083 / IGC 2968)</name>
    <name type="common">Yeast</name>
    <name type="synonym">Torulaspora hansenii</name>
    <dbReference type="NCBI Taxonomy" id="284592"/>
    <lineage>
        <taxon>Eukaryota</taxon>
        <taxon>Fungi</taxon>
        <taxon>Dikarya</taxon>
        <taxon>Ascomycota</taxon>
        <taxon>Saccharomycotina</taxon>
        <taxon>Pichiomycetes</taxon>
        <taxon>Debaryomycetaceae</taxon>
        <taxon>Debaryomyces</taxon>
    </lineage>
</organism>
<dbReference type="AlphaFoldDB" id="B5RTL3"/>
<dbReference type="HOGENOM" id="CLU_1562840_0_0_1"/>
<reference evidence="1 2" key="1">
    <citation type="journal article" date="2004" name="Nature">
        <title>Genome evolution in yeasts.</title>
        <authorList>
            <consortium name="Genolevures"/>
            <person name="Dujon B."/>
            <person name="Sherman D."/>
            <person name="Fischer G."/>
            <person name="Durrens P."/>
            <person name="Casaregola S."/>
            <person name="Lafontaine I."/>
            <person name="de Montigny J."/>
            <person name="Marck C."/>
            <person name="Neuveglise C."/>
            <person name="Talla E."/>
            <person name="Goffard N."/>
            <person name="Frangeul L."/>
            <person name="Aigle M."/>
            <person name="Anthouard V."/>
            <person name="Babour A."/>
            <person name="Barbe V."/>
            <person name="Barnay S."/>
            <person name="Blanchin S."/>
            <person name="Beckerich J.M."/>
            <person name="Beyne E."/>
            <person name="Bleykasten C."/>
            <person name="Boisrame A."/>
            <person name="Boyer J."/>
            <person name="Cattolico L."/>
            <person name="Confanioleri F."/>
            <person name="de Daruvar A."/>
            <person name="Despons L."/>
            <person name="Fabre E."/>
            <person name="Fairhead C."/>
            <person name="Ferry-Dumazet H."/>
            <person name="Groppi A."/>
            <person name="Hantraye F."/>
            <person name="Hennequin C."/>
            <person name="Jauniaux N."/>
            <person name="Joyet P."/>
            <person name="Kachouri R."/>
            <person name="Kerrest A."/>
            <person name="Koszul R."/>
            <person name="Lemaire M."/>
            <person name="Lesur I."/>
            <person name="Ma L."/>
            <person name="Muller H."/>
            <person name="Nicaud J.M."/>
            <person name="Nikolski M."/>
            <person name="Oztas S."/>
            <person name="Ozier-Kalogeropoulos O."/>
            <person name="Pellenz S."/>
            <person name="Potier S."/>
            <person name="Richard G.F."/>
            <person name="Straub M.L."/>
            <person name="Suleau A."/>
            <person name="Swennene D."/>
            <person name="Tekaia F."/>
            <person name="Wesolowski-Louvel M."/>
            <person name="Westhof E."/>
            <person name="Wirth B."/>
            <person name="Zeniou-Meyer M."/>
            <person name="Zivanovic I."/>
            <person name="Bolotin-Fukuhara M."/>
            <person name="Thierry A."/>
            <person name="Bouchier C."/>
            <person name="Caudron B."/>
            <person name="Scarpelli C."/>
            <person name="Gaillardin C."/>
            <person name="Weissenbach J."/>
            <person name="Wincker P."/>
            <person name="Souciet J.L."/>
        </authorList>
    </citation>
    <scope>NUCLEOTIDE SEQUENCE [LARGE SCALE GENOMIC DNA]</scope>
    <source>
        <strain evidence="2">ATCC 36239 / CBS 767 / BCRC 21394 / JCM 1990 / NBRC 0083 / IGC 2968</strain>
    </source>
</reference>
<dbReference type="InParanoid" id="B5RTL3"/>
<name>B5RTL3_DEBHA</name>
<dbReference type="KEGG" id="dha:DEHA2D18172g"/>
<evidence type="ECO:0000313" key="2">
    <source>
        <dbReference type="Proteomes" id="UP000000599"/>
    </source>
</evidence>
<dbReference type="GeneID" id="8998564"/>
<dbReference type="EMBL" id="CR382136">
    <property type="protein sequence ID" value="CAR65698.1"/>
    <property type="molecule type" value="Genomic_DNA"/>
</dbReference>
<keyword evidence="2" id="KW-1185">Reference proteome</keyword>
<protein>
    <submittedName>
        <fullName evidence="1">DEHA2D18172p</fullName>
    </submittedName>
</protein>
<gene>
    <name evidence="1" type="ordered locus">DEHA2D18172g</name>
</gene>
<accession>B5RTL3</accession>
<dbReference type="VEuPathDB" id="FungiDB:DEHA2D18172g"/>
<dbReference type="RefSeq" id="XP_002770344.1">
    <property type="nucleotide sequence ID" value="XM_002770298.1"/>
</dbReference>
<evidence type="ECO:0000313" key="1">
    <source>
        <dbReference type="EMBL" id="CAR65698.1"/>
    </source>
</evidence>